<dbReference type="Pfam" id="PF16477">
    <property type="entry name" value="DUF5054"/>
    <property type="match status" value="1"/>
</dbReference>
<dbReference type="InterPro" id="IPR032482">
    <property type="entry name" value="DUF5054"/>
</dbReference>
<dbReference type="Pfam" id="PF01074">
    <property type="entry name" value="Glyco_hydro_38N"/>
    <property type="match status" value="1"/>
</dbReference>
<sequence length="699" mass="80587">MMKKKLHVVYKTHLDIGFTDLAEKVIDQYLYEFIPNALALGEQIPEKFTWTTGSWLIDFYLNHPDVTETNKTRMRQAIKQGTICWHGLPATIHTELMDGELMDYATSISHGLDAEFGKKTIASKMTDIPGHTISMVPYLAKAGIDYLHIGVNASSAIPKVPIMFVWKAVDGSDVIIHYAPDYGEVFEREDWPDALYFAHSHDNMGPPKSVEEVETLFATLEKEYPDYEIIPSSLDAFAQAILPYKETLPVIEEEIGDSWIHGIASDPKKIAEYKALLRLRTKWLETGQLTRDSQAYKDLSSQLLLVAEHTWGANGNVYLPEYRNYYPLEDFEAARKKDLVEFNHNRLTMDFSDLMSYVSTDIDWESMADRRRYSLYEQSWQEQRDYIEKGIALLPEALQKEARAYLASEKEIPVIKTTTTIMPGKQYDFGNVSFVIGTTGGMSRLIIDGYSLIEEGKTFGGLSYERFDFHDYSNFFVDYSRLTRWTTSWAMGDFGRRGIEIYSDVRHEIHQPSIIKAGMILDDQTAQISLDLAYSDEEVKKWGVPKKNTLVYLINLEEKTIDLSYKWEEKQANRLPEGYWLETSILVSNPTRWVMQKMNYPVNPSNVLENGNRNMHVLSDEGMRYTGYEGRFDLITKDAPLVSLGRRTLLKFDNQLPNLNDGIFVNLFNNVWGTNFAAWYEGDMTYHVRFKWETNEIMS</sequence>
<dbReference type="Proteomes" id="UP000182149">
    <property type="component" value="Unassembled WGS sequence"/>
</dbReference>
<dbReference type="EMBL" id="JXKD01000007">
    <property type="protein sequence ID" value="OJG10533.1"/>
    <property type="molecule type" value="Genomic_DNA"/>
</dbReference>
<dbReference type="GO" id="GO:0006013">
    <property type="term" value="P:mannose metabolic process"/>
    <property type="evidence" value="ECO:0007669"/>
    <property type="project" value="InterPro"/>
</dbReference>
<dbReference type="Gene3D" id="3.20.110.10">
    <property type="entry name" value="Glycoside hydrolase 38, N terminal domain"/>
    <property type="match status" value="1"/>
</dbReference>
<dbReference type="AlphaFoldDB" id="A0A1L8QSN9"/>
<dbReference type="OrthoDB" id="237949at2"/>
<dbReference type="CDD" id="cd10791">
    <property type="entry name" value="GH38N_AMII_like_1"/>
    <property type="match status" value="1"/>
</dbReference>
<dbReference type="InterPro" id="IPR011330">
    <property type="entry name" value="Glyco_hydro/deAcase_b/a-brl"/>
</dbReference>
<organism evidence="2 3">
    <name type="scientific">Enterococcus aquimarinus</name>
    <dbReference type="NCBI Taxonomy" id="328396"/>
    <lineage>
        <taxon>Bacteria</taxon>
        <taxon>Bacillati</taxon>
        <taxon>Bacillota</taxon>
        <taxon>Bacilli</taxon>
        <taxon>Lactobacillales</taxon>
        <taxon>Enterococcaceae</taxon>
        <taxon>Enterococcus</taxon>
    </lineage>
</organism>
<dbReference type="GO" id="GO:0004559">
    <property type="term" value="F:alpha-mannosidase activity"/>
    <property type="evidence" value="ECO:0007669"/>
    <property type="project" value="InterPro"/>
</dbReference>
<dbReference type="InterPro" id="IPR027291">
    <property type="entry name" value="Glyco_hydro_38_N_sf"/>
</dbReference>
<gene>
    <name evidence="2" type="ORF">RU93_GL002049</name>
</gene>
<evidence type="ECO:0000313" key="3">
    <source>
        <dbReference type="Proteomes" id="UP000182149"/>
    </source>
</evidence>
<comment type="caution">
    <text evidence="2">The sequence shown here is derived from an EMBL/GenBank/DDBJ whole genome shotgun (WGS) entry which is preliminary data.</text>
</comment>
<keyword evidence="3" id="KW-1185">Reference proteome</keyword>
<dbReference type="InterPro" id="IPR000602">
    <property type="entry name" value="Glyco_hydro_38_N"/>
</dbReference>
<evidence type="ECO:0000313" key="2">
    <source>
        <dbReference type="EMBL" id="OJG10533.1"/>
    </source>
</evidence>
<protein>
    <recommendedName>
        <fullName evidence="1">Glycoside hydrolase family 38 N-terminal domain-containing protein</fullName>
    </recommendedName>
</protein>
<reference evidence="2 3" key="1">
    <citation type="submission" date="2014-12" db="EMBL/GenBank/DDBJ databases">
        <title>Draft genome sequences of 29 type strains of Enterococci.</title>
        <authorList>
            <person name="Zhong Z."/>
            <person name="Sun Z."/>
            <person name="Liu W."/>
            <person name="Zhang W."/>
            <person name="Zhang H."/>
        </authorList>
    </citation>
    <scope>NUCLEOTIDE SEQUENCE [LARGE SCALE GENOMIC DNA]</scope>
    <source>
        <strain evidence="2 3">DSM 17690</strain>
    </source>
</reference>
<name>A0A1L8QSN9_9ENTE</name>
<dbReference type="SUPFAM" id="SSF88713">
    <property type="entry name" value="Glycoside hydrolase/deacetylase"/>
    <property type="match status" value="1"/>
</dbReference>
<evidence type="ECO:0000259" key="1">
    <source>
        <dbReference type="Pfam" id="PF01074"/>
    </source>
</evidence>
<proteinExistence type="predicted"/>
<accession>A0A1L8QSN9</accession>
<dbReference type="STRING" id="328396.RU93_GL002049"/>
<feature type="domain" description="Glycoside hydrolase family 38 N-terminal" evidence="1">
    <location>
        <begin position="5"/>
        <end position="184"/>
    </location>
</feature>